<sequence length="51" mass="5706">MEAKRANAAQGADLANQMFGWLGKQVGQAIAEQDAEKRRNVDDSDDERRDE</sequence>
<evidence type="ECO:0000313" key="3">
    <source>
        <dbReference type="Proteomes" id="UP001144451"/>
    </source>
</evidence>
<evidence type="ECO:0000313" key="2">
    <source>
        <dbReference type="EMBL" id="GLI32551.1"/>
    </source>
</evidence>
<proteinExistence type="predicted"/>
<evidence type="ECO:0008006" key="4">
    <source>
        <dbReference type="Google" id="ProtNLM"/>
    </source>
</evidence>
<organism evidence="2 3">
    <name type="scientific">Brachybacterium conglomeratum</name>
    <dbReference type="NCBI Taxonomy" id="47846"/>
    <lineage>
        <taxon>Bacteria</taxon>
        <taxon>Bacillati</taxon>
        <taxon>Actinomycetota</taxon>
        <taxon>Actinomycetes</taxon>
        <taxon>Micrococcales</taxon>
        <taxon>Dermabacteraceae</taxon>
        <taxon>Brachybacterium</taxon>
    </lineage>
</organism>
<keyword evidence="3" id="KW-1185">Reference proteome</keyword>
<evidence type="ECO:0000256" key="1">
    <source>
        <dbReference type="SAM" id="MobiDB-lite"/>
    </source>
</evidence>
<comment type="caution">
    <text evidence="2">The sequence shown here is derived from an EMBL/GenBank/DDBJ whole genome shotgun (WGS) entry which is preliminary data.</text>
</comment>
<dbReference type="RefSeq" id="WP_164736314.1">
    <property type="nucleotide sequence ID" value="NZ_BSDQ01000002.1"/>
</dbReference>
<protein>
    <recommendedName>
        <fullName evidence="4">CsbD family protein</fullName>
    </recommendedName>
</protein>
<accession>A0ABQ5RME2</accession>
<dbReference type="EMBL" id="BSDQ01000002">
    <property type="protein sequence ID" value="GLI32551.1"/>
    <property type="molecule type" value="Genomic_DNA"/>
</dbReference>
<dbReference type="Proteomes" id="UP001144451">
    <property type="component" value="Unassembled WGS sequence"/>
</dbReference>
<feature type="region of interest" description="Disordered" evidence="1">
    <location>
        <begin position="26"/>
        <end position="51"/>
    </location>
</feature>
<dbReference type="GeneID" id="78122751"/>
<name>A0ABQ5RME2_9MICO</name>
<reference evidence="2" key="1">
    <citation type="submission" date="2022-12" db="EMBL/GenBank/DDBJ databases">
        <title>Reference genome sequencing for broad-spectrum identification of bacterial and archaeal isolates by mass spectrometry.</title>
        <authorList>
            <person name="Sekiguchi Y."/>
            <person name="Tourlousse D.M."/>
        </authorList>
    </citation>
    <scope>NUCLEOTIDE SEQUENCE</scope>
    <source>
        <strain evidence="2">5-2</strain>
    </source>
</reference>
<feature type="compositionally biased region" description="Basic and acidic residues" evidence="1">
    <location>
        <begin position="34"/>
        <end position="51"/>
    </location>
</feature>
<gene>
    <name evidence="2" type="ORF">BCONGLO52_33920</name>
</gene>